<evidence type="ECO:0000313" key="3">
    <source>
        <dbReference type="Proteomes" id="UP000094626"/>
    </source>
</evidence>
<dbReference type="EMBL" id="CP017077">
    <property type="protein sequence ID" value="AOR80564.1"/>
    <property type="molecule type" value="Genomic_DNA"/>
</dbReference>
<dbReference type="PANTHER" id="PTHR43802:SF1">
    <property type="entry name" value="IP11341P-RELATED"/>
    <property type="match status" value="1"/>
</dbReference>
<gene>
    <name evidence="2" type="ORF">BES08_27355</name>
</gene>
<dbReference type="Pfam" id="PF00378">
    <property type="entry name" value="ECH_1"/>
    <property type="match status" value="1"/>
</dbReference>
<geneLocation type="plasmid" evidence="2 3">
    <name>pSA2</name>
</geneLocation>
<keyword evidence="3" id="KW-1185">Reference proteome</keyword>
<proteinExistence type="inferred from homology"/>
<accession>A0A1D8AEL2</accession>
<dbReference type="GO" id="GO:0003824">
    <property type="term" value="F:catalytic activity"/>
    <property type="evidence" value="ECO:0007669"/>
    <property type="project" value="UniProtKB-ARBA"/>
</dbReference>
<dbReference type="KEGG" id="nre:BES08_27355"/>
<keyword evidence="2" id="KW-0614">Plasmid</keyword>
<dbReference type="PANTHER" id="PTHR43802">
    <property type="entry name" value="ENOYL-COA HYDRATASE"/>
    <property type="match status" value="1"/>
</dbReference>
<dbReference type="InterPro" id="IPR001753">
    <property type="entry name" value="Enoyl-CoA_hydra/iso"/>
</dbReference>
<organism evidence="2 3">
    <name type="scientific">Novosphingobium resinovorum</name>
    <dbReference type="NCBI Taxonomy" id="158500"/>
    <lineage>
        <taxon>Bacteria</taxon>
        <taxon>Pseudomonadati</taxon>
        <taxon>Pseudomonadota</taxon>
        <taxon>Alphaproteobacteria</taxon>
        <taxon>Sphingomonadales</taxon>
        <taxon>Sphingomonadaceae</taxon>
        <taxon>Novosphingobium</taxon>
    </lineage>
</organism>
<evidence type="ECO:0000313" key="2">
    <source>
        <dbReference type="EMBL" id="AOR80564.1"/>
    </source>
</evidence>
<name>A0A1D8AEL2_9SPHN</name>
<comment type="similarity">
    <text evidence="1">Belongs to the enoyl-CoA hydratase/isomerase family.</text>
</comment>
<dbReference type="AlphaFoldDB" id="A0A1D8AEL2"/>
<dbReference type="Gene3D" id="3.90.226.10">
    <property type="entry name" value="2-enoyl-CoA Hydratase, Chain A, domain 1"/>
    <property type="match status" value="1"/>
</dbReference>
<dbReference type="SUPFAM" id="SSF52096">
    <property type="entry name" value="ClpP/crotonase"/>
    <property type="match status" value="1"/>
</dbReference>
<sequence>MRLDRRGRVAVVTLNRPAARNALSLALQHAIVDVFGALAVDADVAAIVLTGAGQHAFCAGLDLKELAAGVDLVNLAIDPVAAVAAVGKPVIAAINGAAITGGLELMLACDLALCADSAIFVDSHARMNVSPGWGLSQRLSRRIGLPRALEMSLGGRPVDAATACAWGLVNHVAPAAELMAQAEALAQAIAVHDPAFIRHYRGLIEEGRNLPLADALAHEKVRSGQFNRAYTFADSNPISYR</sequence>
<protein>
    <recommendedName>
        <fullName evidence="4">Enoyl-CoA hydratase</fullName>
    </recommendedName>
</protein>
<evidence type="ECO:0008006" key="4">
    <source>
        <dbReference type="Google" id="ProtNLM"/>
    </source>
</evidence>
<dbReference type="CDD" id="cd06558">
    <property type="entry name" value="crotonase-like"/>
    <property type="match status" value="1"/>
</dbReference>
<evidence type="ECO:0000256" key="1">
    <source>
        <dbReference type="ARBA" id="ARBA00005254"/>
    </source>
</evidence>
<dbReference type="Proteomes" id="UP000094626">
    <property type="component" value="Plasmid pSA2"/>
</dbReference>
<dbReference type="InterPro" id="IPR029045">
    <property type="entry name" value="ClpP/crotonase-like_dom_sf"/>
</dbReference>
<reference evidence="3" key="1">
    <citation type="journal article" date="2017" name="J. Biotechnol.">
        <title>Complete genome sequence of Novosphingobium resinovorum SA1, a versatile xenobiotic-degrading bacterium capable of utilizing sulfanilic acid.</title>
        <authorList>
            <person name="Hegedus B."/>
            <person name="Kos P.B."/>
            <person name="Balint B."/>
            <person name="Maroti G."/>
            <person name="Gan H.M."/>
            <person name="Perei K."/>
            <person name="Rakhely G."/>
        </authorList>
    </citation>
    <scope>NUCLEOTIDE SEQUENCE [LARGE SCALE GENOMIC DNA]</scope>
    <source>
        <strain evidence="3">SA1</strain>
    </source>
</reference>